<organism evidence="4 5">
    <name type="scientific">Epidermidibacterium keratini</name>
    <dbReference type="NCBI Taxonomy" id="1891644"/>
    <lineage>
        <taxon>Bacteria</taxon>
        <taxon>Bacillati</taxon>
        <taxon>Actinomycetota</taxon>
        <taxon>Actinomycetes</taxon>
        <taxon>Sporichthyales</taxon>
        <taxon>Sporichthyaceae</taxon>
        <taxon>Epidermidibacterium</taxon>
    </lineage>
</organism>
<dbReference type="Pfam" id="PF00583">
    <property type="entry name" value="Acetyltransf_1"/>
    <property type="match status" value="1"/>
</dbReference>
<dbReference type="InterPro" id="IPR000182">
    <property type="entry name" value="GNAT_dom"/>
</dbReference>
<keyword evidence="2" id="KW-0012">Acyltransferase</keyword>
<accession>A0A7L4YPN5</accession>
<proteinExistence type="predicted"/>
<dbReference type="SUPFAM" id="SSF55729">
    <property type="entry name" value="Acyl-CoA N-acyltransferases (Nat)"/>
    <property type="match status" value="1"/>
</dbReference>
<reference evidence="4 5" key="1">
    <citation type="journal article" date="2018" name="Int. J. Syst. Evol. Microbiol.">
        <title>Epidermidibacterium keratini gen. nov., sp. nov., a member of the family Sporichthyaceae, isolated from keratin epidermis.</title>
        <authorList>
            <person name="Lee D.G."/>
            <person name="Trujillo M.E."/>
            <person name="Kang S."/>
            <person name="Nam J.J."/>
            <person name="Kim Y.J."/>
        </authorList>
    </citation>
    <scope>NUCLEOTIDE SEQUENCE [LARGE SCALE GENOMIC DNA]</scope>
    <source>
        <strain evidence="4 5">EPI-7</strain>
    </source>
</reference>
<dbReference type="Proteomes" id="UP000463857">
    <property type="component" value="Chromosome"/>
</dbReference>
<name>A0A7L4YPN5_9ACTN</name>
<dbReference type="KEGG" id="eke:EK0264_12450"/>
<dbReference type="Gene3D" id="3.40.630.30">
    <property type="match status" value="1"/>
</dbReference>
<dbReference type="GO" id="GO:0016747">
    <property type="term" value="F:acyltransferase activity, transferring groups other than amino-acyl groups"/>
    <property type="evidence" value="ECO:0007669"/>
    <property type="project" value="InterPro"/>
</dbReference>
<protein>
    <submittedName>
        <fullName evidence="4">GNAT family N-acetyltransferase</fullName>
    </submittedName>
</protein>
<keyword evidence="5" id="KW-1185">Reference proteome</keyword>
<feature type="domain" description="N-acetyltransferase" evidence="3">
    <location>
        <begin position="1"/>
        <end position="148"/>
    </location>
</feature>
<dbReference type="CDD" id="cd04301">
    <property type="entry name" value="NAT_SF"/>
    <property type="match status" value="1"/>
</dbReference>
<dbReference type="InParanoid" id="A0A7L4YPN5"/>
<dbReference type="InterPro" id="IPR016181">
    <property type="entry name" value="Acyl_CoA_acyltransferase"/>
</dbReference>
<dbReference type="PANTHER" id="PTHR43877:SF2">
    <property type="entry name" value="AMINOALKYLPHOSPHONATE N-ACETYLTRANSFERASE-RELATED"/>
    <property type="match status" value="1"/>
</dbReference>
<evidence type="ECO:0000256" key="1">
    <source>
        <dbReference type="ARBA" id="ARBA00022679"/>
    </source>
</evidence>
<dbReference type="PANTHER" id="PTHR43877">
    <property type="entry name" value="AMINOALKYLPHOSPHONATE N-ACETYLTRANSFERASE-RELATED-RELATED"/>
    <property type="match status" value="1"/>
</dbReference>
<dbReference type="OrthoDB" id="9805924at2"/>
<sequence length="148" mass="16586">MKIRPFTESDRPAALALAPRLMENVNPWSDQSTGPVDTVEWMLDQQTNDTPMAVFVAEDDEGFAGMVKVFEKGHMAGEREAYVDGLAVEERVARQGLGTELMEVCEDWARKRGHKWVHIETPASNQVARDFYGAIGYGEEVVKLSKEI</sequence>
<dbReference type="InterPro" id="IPR050832">
    <property type="entry name" value="Bact_Acetyltransf"/>
</dbReference>
<dbReference type="AlphaFoldDB" id="A0A7L4YPN5"/>
<evidence type="ECO:0000259" key="3">
    <source>
        <dbReference type="PROSITE" id="PS51186"/>
    </source>
</evidence>
<evidence type="ECO:0000256" key="2">
    <source>
        <dbReference type="ARBA" id="ARBA00023315"/>
    </source>
</evidence>
<keyword evidence="1 4" id="KW-0808">Transferase</keyword>
<dbReference type="PROSITE" id="PS51186">
    <property type="entry name" value="GNAT"/>
    <property type="match status" value="1"/>
</dbReference>
<dbReference type="RefSeq" id="WP_159546074.1">
    <property type="nucleotide sequence ID" value="NZ_CP047156.1"/>
</dbReference>
<gene>
    <name evidence="4" type="ORF">EK0264_12450</name>
</gene>
<evidence type="ECO:0000313" key="5">
    <source>
        <dbReference type="Proteomes" id="UP000463857"/>
    </source>
</evidence>
<dbReference type="EMBL" id="CP047156">
    <property type="protein sequence ID" value="QHC01018.1"/>
    <property type="molecule type" value="Genomic_DNA"/>
</dbReference>
<evidence type="ECO:0000313" key="4">
    <source>
        <dbReference type="EMBL" id="QHC01018.1"/>
    </source>
</evidence>